<reference evidence="1 2" key="1">
    <citation type="submission" date="2021-02" db="EMBL/GenBank/DDBJ databases">
        <title>Draft genome of the type strains Burkholderia anthina DSM16086.</title>
        <authorList>
            <person name="Hertel R."/>
            <person name="Meissner J."/>
            <person name="Poehlein A."/>
            <person name="Daniel R."/>
            <person name="Commichau F.M."/>
        </authorList>
    </citation>
    <scope>NUCLEOTIDE SEQUENCE [LARGE SCALE GENOMIC DNA]</scope>
    <source>
        <strain evidence="1 2">DSM 16086</strain>
    </source>
</reference>
<organism evidence="1 2">
    <name type="scientific">Burkholderia anthina</name>
    <dbReference type="NCBI Taxonomy" id="179879"/>
    <lineage>
        <taxon>Bacteria</taxon>
        <taxon>Pseudomonadati</taxon>
        <taxon>Pseudomonadota</taxon>
        <taxon>Betaproteobacteria</taxon>
        <taxon>Burkholderiales</taxon>
        <taxon>Burkholderiaceae</taxon>
        <taxon>Burkholderia</taxon>
        <taxon>Burkholderia cepacia complex</taxon>
    </lineage>
</organism>
<proteinExistence type="predicted"/>
<evidence type="ECO:0000313" key="1">
    <source>
        <dbReference type="EMBL" id="MBM2771488.1"/>
    </source>
</evidence>
<protein>
    <submittedName>
        <fullName evidence="1">Uncharacterized protein</fullName>
    </submittedName>
</protein>
<comment type="caution">
    <text evidence="1">The sequence shown here is derived from an EMBL/GenBank/DDBJ whole genome shotgun (WGS) entry which is preliminary data.</text>
</comment>
<dbReference type="GeneID" id="56502339"/>
<gene>
    <name evidence="1" type="ORF">JQK92_34335</name>
</gene>
<dbReference type="RefSeq" id="WP_174927305.1">
    <property type="nucleotide sequence ID" value="NZ_CABVLY010000017.1"/>
</dbReference>
<keyword evidence="2" id="KW-1185">Reference proteome</keyword>
<evidence type="ECO:0000313" key="2">
    <source>
        <dbReference type="Proteomes" id="UP000755577"/>
    </source>
</evidence>
<name>A0ABS2BEU8_9BURK</name>
<dbReference type="Proteomes" id="UP000755577">
    <property type="component" value="Unassembled WGS sequence"/>
</dbReference>
<dbReference type="EMBL" id="JAFCIQ010000047">
    <property type="protein sequence ID" value="MBM2771488.1"/>
    <property type="molecule type" value="Genomic_DNA"/>
</dbReference>
<sequence>MNVLSGNVDNGYFKRAAITAGSAFIQANAVDIRFRIFSYLGRVHRLIGVARANRTISSIARESICRISTVRPELEAAFPKP</sequence>
<accession>A0ABS2BEU8</accession>